<organism evidence="1">
    <name type="scientific">Providencia stuartii</name>
    <dbReference type="NCBI Taxonomy" id="588"/>
    <lineage>
        <taxon>Bacteria</taxon>
        <taxon>Pseudomonadati</taxon>
        <taxon>Pseudomonadota</taxon>
        <taxon>Gammaproteobacteria</taxon>
        <taxon>Enterobacterales</taxon>
        <taxon>Morganellaceae</taxon>
        <taxon>Providencia</taxon>
    </lineage>
</organism>
<dbReference type="SUPFAM" id="SSF82171">
    <property type="entry name" value="DPP6 N-terminal domain-like"/>
    <property type="match status" value="1"/>
</dbReference>
<reference evidence="1" key="1">
    <citation type="submission" date="2024-02" db="EMBL/GenBank/DDBJ databases">
        <authorList>
            <consortium name="Clinical and Environmental Microbiology Branch: Whole genome sequencing antimicrobial resistance pathogens in the healthcare setting"/>
        </authorList>
    </citation>
    <scope>NUCLEOTIDE SEQUENCE</scope>
    <source>
        <strain evidence="1">2020GO-00142</strain>
    </source>
</reference>
<sequence>MSQDNRLNSKLPYKETQITDDKRSHQLTNINVWTADSQWLVYDVRPSASSFTGLTIEKIHVNTQKQIEIYRAHHGAHVGVVTVSAENPPRYAFIHGPEFPNEQWKYDFHHRRGVYVRDDHLGTAYSIDAMCITPPYIAGALRGGTHVHVFSPDSKWLSFTYNDHVMHEVDVRLDQRNVAIAVPIKKVLVEPKGHEREYNGEYFCCVISQTVPTPRLGSDDISRAYEEGWVGQKGYLMENGQWQNKAITFIGDTHAANGEIIPEIFLVNLPDDENAFTQQGEFPLQGTESRMPFPPKNIQQKRLTYTHDRRYPGLAKHPRHWLRSSPDGRSIACLMKDDDGIVQLWLVNTCTGALTQITHSRMPIQSAFSWDSQGQHIAFICDNSVMRCNMTSGELHRLTVRSDVSPVADAVVFSPDDRLIAFMRDEADGFRQIYTVETGLGG</sequence>
<dbReference type="Pfam" id="PF12566">
    <property type="entry name" value="DUF3748"/>
    <property type="match status" value="1"/>
</dbReference>
<gene>
    <name evidence="1" type="ORF">JRA39_000888</name>
    <name evidence="2" type="ORF">JRA39_004274</name>
</gene>
<dbReference type="InterPro" id="IPR011042">
    <property type="entry name" value="6-blade_b-propeller_TolB-like"/>
</dbReference>
<dbReference type="EMBL" id="AAZDVE040000004">
    <property type="protein sequence ID" value="EMP9431872.1"/>
    <property type="molecule type" value="Genomic_DNA"/>
</dbReference>
<accession>A0AAI9HY60</accession>
<dbReference type="EMBL" id="AAZDVE040000086">
    <property type="protein sequence ID" value="EMP9435123.1"/>
    <property type="molecule type" value="Genomic_DNA"/>
</dbReference>
<dbReference type="Pfam" id="PF07676">
    <property type="entry name" value="PD40"/>
    <property type="match status" value="1"/>
</dbReference>
<proteinExistence type="predicted"/>
<comment type="caution">
    <text evidence="1">The sequence shown here is derived from an EMBL/GenBank/DDBJ whole genome shotgun (WGS) entry which is preliminary data.</text>
</comment>
<dbReference type="AlphaFoldDB" id="A0AAI9HY60"/>
<dbReference type="InterPro" id="IPR022223">
    <property type="entry name" value="DUF3748"/>
</dbReference>
<dbReference type="Gene3D" id="2.120.10.30">
    <property type="entry name" value="TolB, C-terminal domain"/>
    <property type="match status" value="1"/>
</dbReference>
<dbReference type="InterPro" id="IPR011659">
    <property type="entry name" value="WD40"/>
</dbReference>
<protein>
    <submittedName>
        <fullName evidence="1">DUF3748 domain-containing protein</fullName>
    </submittedName>
</protein>
<evidence type="ECO:0000313" key="1">
    <source>
        <dbReference type="EMBL" id="EMP9431872.1"/>
    </source>
</evidence>
<name>A0AAI9HY60_PROST</name>
<evidence type="ECO:0000313" key="2">
    <source>
        <dbReference type="EMBL" id="EMP9435123.1"/>
    </source>
</evidence>